<dbReference type="EMBL" id="VDGE01000001">
    <property type="protein sequence ID" value="TNC78205.1"/>
    <property type="molecule type" value="Genomic_DNA"/>
</dbReference>
<dbReference type="Gene3D" id="3.40.50.300">
    <property type="entry name" value="P-loop containing nucleotide triphosphate hydrolases"/>
    <property type="match status" value="2"/>
</dbReference>
<protein>
    <recommendedName>
        <fullName evidence="1">DNA 3'-5' helicase II</fullName>
    </recommendedName>
</protein>
<feature type="domain" description="UvrD-like helicase C-terminal" evidence="2">
    <location>
        <begin position="924"/>
        <end position="968"/>
    </location>
</feature>
<organism evidence="3 4">
    <name type="scientific">Janthinobacterium lividum</name>
    <dbReference type="NCBI Taxonomy" id="29581"/>
    <lineage>
        <taxon>Bacteria</taxon>
        <taxon>Pseudomonadati</taxon>
        <taxon>Pseudomonadota</taxon>
        <taxon>Betaproteobacteria</taxon>
        <taxon>Burkholderiales</taxon>
        <taxon>Oxalobacteraceae</taxon>
        <taxon>Janthinobacterium</taxon>
    </lineage>
</organism>
<dbReference type="GO" id="GO:0000725">
    <property type="term" value="P:recombinational repair"/>
    <property type="evidence" value="ECO:0007669"/>
    <property type="project" value="TreeGrafter"/>
</dbReference>
<evidence type="ECO:0000259" key="2">
    <source>
        <dbReference type="Pfam" id="PF13538"/>
    </source>
</evidence>
<dbReference type="AlphaFoldDB" id="A0A5C4NX07"/>
<dbReference type="Pfam" id="PF13538">
    <property type="entry name" value="UvrD_C_2"/>
    <property type="match status" value="1"/>
</dbReference>
<dbReference type="Proteomes" id="UP000305681">
    <property type="component" value="Unassembled WGS sequence"/>
</dbReference>
<reference evidence="3 4" key="1">
    <citation type="submission" date="2019-06" db="EMBL/GenBank/DDBJ databases">
        <title>Genome sequence of Janthinobacterium lividum UCD_MED1.</title>
        <authorList>
            <person name="De Leon M.E."/>
            <person name="Jospin G."/>
        </authorList>
    </citation>
    <scope>NUCLEOTIDE SEQUENCE [LARGE SCALE GENOMIC DNA]</scope>
    <source>
        <strain evidence="3 4">UCD_MED1</strain>
    </source>
</reference>
<dbReference type="PANTHER" id="PTHR11070">
    <property type="entry name" value="UVRD / RECB / PCRA DNA HELICASE FAMILY MEMBER"/>
    <property type="match status" value="1"/>
</dbReference>
<name>A0A5C4NX07_9BURK</name>
<accession>A0A5C4NX07</accession>
<dbReference type="InterPro" id="IPR027417">
    <property type="entry name" value="P-loop_NTPase"/>
</dbReference>
<dbReference type="GO" id="GO:0005524">
    <property type="term" value="F:ATP binding"/>
    <property type="evidence" value="ECO:0007669"/>
    <property type="project" value="InterPro"/>
</dbReference>
<dbReference type="InterPro" id="IPR027785">
    <property type="entry name" value="UvrD-like_helicase_C"/>
</dbReference>
<evidence type="ECO:0000313" key="4">
    <source>
        <dbReference type="Proteomes" id="UP000305681"/>
    </source>
</evidence>
<evidence type="ECO:0000313" key="3">
    <source>
        <dbReference type="EMBL" id="TNC78205.1"/>
    </source>
</evidence>
<dbReference type="InterPro" id="IPR000212">
    <property type="entry name" value="DNA_helicase_UvrD/REP"/>
</dbReference>
<dbReference type="PANTHER" id="PTHR11070:SF2">
    <property type="entry name" value="ATP-DEPENDENT DNA HELICASE SRS2"/>
    <property type="match status" value="1"/>
</dbReference>
<sequence>MALTEKHKQDYSTMEITVLTDVINYCDRMIYEDNTLDVRNGLVDSRGYLSHPQAPLYRLLRRSAYAKTVVIETQLQGIQEFRLSPTEAVYPNVSSGYCTPHSAVGRLISFAPPGYEGRSKLWGDYRIVEVRSFDRYSGPAFEPNVRNFLRMDVIGECGDGTVLDLVTYQAKRPETKSKRAPAPVPLPGAYDELLMEEQTAVVPQMELQIAEFKVIEDAEDHVAELDIDHDDDWGDEETPVKADEYYGLNERFFTHQTVEQNLIIARSPIGPMFVEGIAGSGKTSAALGRTKMLTTFNPENVIDEQMFRDVVGEGQDYWSGQFAGQFSQESCIGFVRTGELIQYLQETCRRIDLPNLPVHEYKELQTRLREQRRVTSSSIRGRRWAGLAYPRHAHEATTMKWLHTVDQTIAGRIASGLVSSLPSADDLADGFEPNIRDKVLRVATVALEHLATELRSVADELSRKPRQGAFALDRLASRLLQKLDEVRKRVMAPKVIWLRSNGVTLFANDENALARKLVELNARLYLHSGRRLVFLGDNGPTDSTLLLLDSSGNPVPWSADTRQLMDEGKIVVREESGNHVHVISSDINHLFMRLLPEATDRIYEQVNGQLRRLPREQGWGRVKLAMLPTEHEEDLGEDDAEVEMILPGQARKRTPDAEFARLVRRRLFGSITSLADLYLETLESFPYEHPGASLAAQLHSQLAEFKLADDDIDLLLCLSHLVGRGLKQGGPSQLRELDPYQAVFVDEVQDFTEQQVYLMVEQANPKYQAVTIVGDIAQKLHHGSSIDLPACFPGRAVPHIRLTENMRQANMPGLALFSAIFRSKLQNDEISKDYLVAKAQAQGAALVSPSFLLSNSSDQMDGIIVDALSKVTRTQTVAVLFATTEAAVKVYSRLAQRLRENLIDTELSTSVNLARRHIRHFAAVANAKGLEFDVVLLVGIGDYDLDNATEVNGLYVGITRARQSLVLLSDKPELPSKLLQVREAYEQITR</sequence>
<dbReference type="GO" id="GO:0003677">
    <property type="term" value="F:DNA binding"/>
    <property type="evidence" value="ECO:0007669"/>
    <property type="project" value="InterPro"/>
</dbReference>
<evidence type="ECO:0000256" key="1">
    <source>
        <dbReference type="ARBA" id="ARBA00034923"/>
    </source>
</evidence>
<dbReference type="GO" id="GO:0043138">
    <property type="term" value="F:3'-5' DNA helicase activity"/>
    <property type="evidence" value="ECO:0007669"/>
    <property type="project" value="TreeGrafter"/>
</dbReference>
<gene>
    <name evidence="3" type="ORF">FHI69_02590</name>
</gene>
<proteinExistence type="predicted"/>
<dbReference type="RefSeq" id="WP_139089371.1">
    <property type="nucleotide sequence ID" value="NZ_VDGE01000001.1"/>
</dbReference>
<dbReference type="SUPFAM" id="SSF52540">
    <property type="entry name" value="P-loop containing nucleoside triphosphate hydrolases"/>
    <property type="match status" value="1"/>
</dbReference>
<comment type="caution">
    <text evidence="3">The sequence shown here is derived from an EMBL/GenBank/DDBJ whole genome shotgun (WGS) entry which is preliminary data.</text>
</comment>